<keyword evidence="3" id="KW-1185">Reference proteome</keyword>
<name>A0A8J5JED0_HOMAM</name>
<feature type="chain" id="PRO_5035287504" evidence="1">
    <location>
        <begin position="20"/>
        <end position="130"/>
    </location>
</feature>
<evidence type="ECO:0000256" key="1">
    <source>
        <dbReference type="SAM" id="SignalP"/>
    </source>
</evidence>
<evidence type="ECO:0000313" key="3">
    <source>
        <dbReference type="Proteomes" id="UP000747542"/>
    </source>
</evidence>
<proteinExistence type="predicted"/>
<evidence type="ECO:0000313" key="2">
    <source>
        <dbReference type="EMBL" id="KAG7154893.1"/>
    </source>
</evidence>
<feature type="signal peptide" evidence="1">
    <location>
        <begin position="1"/>
        <end position="19"/>
    </location>
</feature>
<keyword evidence="1" id="KW-0732">Signal</keyword>
<comment type="caution">
    <text evidence="2">The sequence shown here is derived from an EMBL/GenBank/DDBJ whole genome shotgun (WGS) entry which is preliminary data.</text>
</comment>
<protein>
    <submittedName>
        <fullName evidence="2">Uncharacterized protein</fullName>
    </submittedName>
</protein>
<gene>
    <name evidence="2" type="ORF">Hamer_G022374</name>
</gene>
<dbReference type="EMBL" id="JAHLQT010043579">
    <property type="protein sequence ID" value="KAG7154893.1"/>
    <property type="molecule type" value="Genomic_DNA"/>
</dbReference>
<dbReference type="Proteomes" id="UP000747542">
    <property type="component" value="Unassembled WGS sequence"/>
</dbReference>
<accession>A0A8J5JED0</accession>
<organism evidence="2 3">
    <name type="scientific">Homarus americanus</name>
    <name type="common">American lobster</name>
    <dbReference type="NCBI Taxonomy" id="6706"/>
    <lineage>
        <taxon>Eukaryota</taxon>
        <taxon>Metazoa</taxon>
        <taxon>Ecdysozoa</taxon>
        <taxon>Arthropoda</taxon>
        <taxon>Crustacea</taxon>
        <taxon>Multicrustacea</taxon>
        <taxon>Malacostraca</taxon>
        <taxon>Eumalacostraca</taxon>
        <taxon>Eucarida</taxon>
        <taxon>Decapoda</taxon>
        <taxon>Pleocyemata</taxon>
        <taxon>Astacidea</taxon>
        <taxon>Nephropoidea</taxon>
        <taxon>Nephropidae</taxon>
        <taxon>Homarus</taxon>
    </lineage>
</organism>
<dbReference type="AlphaFoldDB" id="A0A8J5JED0"/>
<reference evidence="2" key="1">
    <citation type="journal article" date="2021" name="Sci. Adv.">
        <title>The American lobster genome reveals insights on longevity, neural, and immune adaptations.</title>
        <authorList>
            <person name="Polinski J.M."/>
            <person name="Zimin A.V."/>
            <person name="Clark K.F."/>
            <person name="Kohn A.B."/>
            <person name="Sadowski N."/>
            <person name="Timp W."/>
            <person name="Ptitsyn A."/>
            <person name="Khanna P."/>
            <person name="Romanova D.Y."/>
            <person name="Williams P."/>
            <person name="Greenwood S.J."/>
            <person name="Moroz L.L."/>
            <person name="Walt D.R."/>
            <person name="Bodnar A.G."/>
        </authorList>
    </citation>
    <scope>NUCLEOTIDE SEQUENCE</scope>
    <source>
        <strain evidence="2">GMGI-L3</strain>
    </source>
</reference>
<sequence length="130" mass="14353">MQVFVLVVAAAVLAARVTAAPQTVLPVVDSPETHLFKSLTPVERQVMVQMALSQSSTPNARMMVDKPSTFPHGDNKLVTLATALRLWLRASWQLTPEQMKEILETGKLCNDDGKCIDFNVDWSHNCCPFG</sequence>